<proteinExistence type="predicted"/>
<comment type="caution">
    <text evidence="1">The sequence shown here is derived from an EMBL/GenBank/DDBJ whole genome shotgun (WGS) entry which is preliminary data.</text>
</comment>
<gene>
    <name evidence="1" type="ORF">LCGC14_0436790</name>
</gene>
<dbReference type="EMBL" id="LAZR01000417">
    <property type="protein sequence ID" value="KKN69855.1"/>
    <property type="molecule type" value="Genomic_DNA"/>
</dbReference>
<accession>A0A0F9SLH1</accession>
<reference evidence="1" key="1">
    <citation type="journal article" date="2015" name="Nature">
        <title>Complex archaea that bridge the gap between prokaryotes and eukaryotes.</title>
        <authorList>
            <person name="Spang A."/>
            <person name="Saw J.H."/>
            <person name="Jorgensen S.L."/>
            <person name="Zaremba-Niedzwiedzka K."/>
            <person name="Martijn J."/>
            <person name="Lind A.E."/>
            <person name="van Eijk R."/>
            <person name="Schleper C."/>
            <person name="Guy L."/>
            <person name="Ettema T.J."/>
        </authorList>
    </citation>
    <scope>NUCLEOTIDE SEQUENCE</scope>
</reference>
<dbReference type="AlphaFoldDB" id="A0A0F9SLH1"/>
<sequence>MGRKKRTELTRAEARKIVRDQVVRVESEEKGLTSAEKHQRALNLSVTAIDEAHTYPDDWGLAGKALELIDASVLRFFVGLLVDQFASDLP</sequence>
<protein>
    <submittedName>
        <fullName evidence="1">Uncharacterized protein</fullName>
    </submittedName>
</protein>
<evidence type="ECO:0000313" key="1">
    <source>
        <dbReference type="EMBL" id="KKN69855.1"/>
    </source>
</evidence>
<name>A0A0F9SLH1_9ZZZZ</name>
<organism evidence="1">
    <name type="scientific">marine sediment metagenome</name>
    <dbReference type="NCBI Taxonomy" id="412755"/>
    <lineage>
        <taxon>unclassified sequences</taxon>
        <taxon>metagenomes</taxon>
        <taxon>ecological metagenomes</taxon>
    </lineage>
</organism>